<dbReference type="AlphaFoldDB" id="A0AAV4HVZ1"/>
<gene>
    <name evidence="1" type="ORF">ElyMa_004605100</name>
</gene>
<evidence type="ECO:0000313" key="1">
    <source>
        <dbReference type="EMBL" id="GFS02354.1"/>
    </source>
</evidence>
<dbReference type="Proteomes" id="UP000762676">
    <property type="component" value="Unassembled WGS sequence"/>
</dbReference>
<evidence type="ECO:0000313" key="2">
    <source>
        <dbReference type="Proteomes" id="UP000762676"/>
    </source>
</evidence>
<organism evidence="1 2">
    <name type="scientific">Elysia marginata</name>
    <dbReference type="NCBI Taxonomy" id="1093978"/>
    <lineage>
        <taxon>Eukaryota</taxon>
        <taxon>Metazoa</taxon>
        <taxon>Spiralia</taxon>
        <taxon>Lophotrochozoa</taxon>
        <taxon>Mollusca</taxon>
        <taxon>Gastropoda</taxon>
        <taxon>Heterobranchia</taxon>
        <taxon>Euthyneura</taxon>
        <taxon>Panpulmonata</taxon>
        <taxon>Sacoglossa</taxon>
        <taxon>Placobranchoidea</taxon>
        <taxon>Plakobranchidae</taxon>
        <taxon>Elysia</taxon>
    </lineage>
</organism>
<keyword evidence="2" id="KW-1185">Reference proteome</keyword>
<dbReference type="EMBL" id="BMAT01009238">
    <property type="protein sequence ID" value="GFS02354.1"/>
    <property type="molecule type" value="Genomic_DNA"/>
</dbReference>
<dbReference type="PROSITE" id="PS51257">
    <property type="entry name" value="PROKAR_LIPOPROTEIN"/>
    <property type="match status" value="1"/>
</dbReference>
<reference evidence="1 2" key="1">
    <citation type="journal article" date="2021" name="Elife">
        <title>Chloroplast acquisition without the gene transfer in kleptoplastic sea slugs, Plakobranchus ocellatus.</title>
        <authorList>
            <person name="Maeda T."/>
            <person name="Takahashi S."/>
            <person name="Yoshida T."/>
            <person name="Shimamura S."/>
            <person name="Takaki Y."/>
            <person name="Nagai Y."/>
            <person name="Toyoda A."/>
            <person name="Suzuki Y."/>
            <person name="Arimoto A."/>
            <person name="Ishii H."/>
            <person name="Satoh N."/>
            <person name="Nishiyama T."/>
            <person name="Hasebe M."/>
            <person name="Maruyama T."/>
            <person name="Minagawa J."/>
            <person name="Obokata J."/>
            <person name="Shigenobu S."/>
        </authorList>
    </citation>
    <scope>NUCLEOTIDE SEQUENCE [LARGE SCALE GENOMIC DNA]</scope>
</reference>
<sequence length="78" mass="8722">MFKVGASSFNIHQPNVFAVSCFDEYDLDDRRQALSRSSCKTLGPALWPSGKALPQISRDAWFDPRPSQTKDFKIGISS</sequence>
<protein>
    <submittedName>
        <fullName evidence="1">Uncharacterized protein</fullName>
    </submittedName>
</protein>
<proteinExistence type="predicted"/>
<name>A0AAV4HVZ1_9GAST</name>
<accession>A0AAV4HVZ1</accession>
<comment type="caution">
    <text evidence="1">The sequence shown here is derived from an EMBL/GenBank/DDBJ whole genome shotgun (WGS) entry which is preliminary data.</text>
</comment>